<dbReference type="Pfam" id="PF14398">
    <property type="entry name" value="ATPgrasp_YheCD"/>
    <property type="match status" value="1"/>
</dbReference>
<protein>
    <submittedName>
        <fullName evidence="3">Glutathione synthase/RimK-type ligase-like ATP-grasp enzyme</fullName>
    </submittedName>
</protein>
<keyword evidence="4" id="KW-1185">Reference proteome</keyword>
<feature type="domain" description="ATP-grasp" evidence="2">
    <location>
        <begin position="22"/>
        <end position="247"/>
    </location>
</feature>
<name>A0ABS4GU42_9BACL</name>
<sequence>MYQQRKYQYVASKWTKTHLLMQDDQVKARIPDTRPLTYENLTDMLSLYSVLYLKPDNGMKGQGIIRLTHVEDSYLFHTREAQWEFLTFEDMLPILKQLTKNYKFVIQQGVSLLTYQEHPIDFRVLLQKPKDKWVYSGIVGKMGEKNSIVTNMALGGKGVSFKTALTQTLQMEEEEIKSLRDAIRDLCFRIADQLTSKYHGLRELGIDLVIDPNREVWILEVNTTPGHQLFRSLPNEKIYQRIVRNVRLINEQY</sequence>
<keyword evidence="1" id="KW-0547">Nucleotide-binding</keyword>
<evidence type="ECO:0000313" key="4">
    <source>
        <dbReference type="Proteomes" id="UP001519343"/>
    </source>
</evidence>
<dbReference type="RefSeq" id="WP_209811794.1">
    <property type="nucleotide sequence ID" value="NZ_JAGGKT010000013.1"/>
</dbReference>
<evidence type="ECO:0000259" key="2">
    <source>
        <dbReference type="PROSITE" id="PS50975"/>
    </source>
</evidence>
<proteinExistence type="predicted"/>
<dbReference type="InterPro" id="IPR026838">
    <property type="entry name" value="YheC/D"/>
</dbReference>
<gene>
    <name evidence="3" type="ORF">J2Z37_003798</name>
</gene>
<dbReference type="EMBL" id="JAGGKT010000013">
    <property type="protein sequence ID" value="MBP1933785.1"/>
    <property type="molecule type" value="Genomic_DNA"/>
</dbReference>
<keyword evidence="1" id="KW-0067">ATP-binding</keyword>
<organism evidence="3 4">
    <name type="scientific">Ammoniphilus resinae</name>
    <dbReference type="NCBI Taxonomy" id="861532"/>
    <lineage>
        <taxon>Bacteria</taxon>
        <taxon>Bacillati</taxon>
        <taxon>Bacillota</taxon>
        <taxon>Bacilli</taxon>
        <taxon>Bacillales</taxon>
        <taxon>Paenibacillaceae</taxon>
        <taxon>Aneurinibacillus group</taxon>
        <taxon>Ammoniphilus</taxon>
    </lineage>
</organism>
<comment type="caution">
    <text evidence="3">The sequence shown here is derived from an EMBL/GenBank/DDBJ whole genome shotgun (WGS) entry which is preliminary data.</text>
</comment>
<evidence type="ECO:0000256" key="1">
    <source>
        <dbReference type="PROSITE-ProRule" id="PRU00409"/>
    </source>
</evidence>
<dbReference type="SUPFAM" id="SSF56059">
    <property type="entry name" value="Glutathione synthetase ATP-binding domain-like"/>
    <property type="match status" value="1"/>
</dbReference>
<evidence type="ECO:0000313" key="3">
    <source>
        <dbReference type="EMBL" id="MBP1933785.1"/>
    </source>
</evidence>
<dbReference type="PROSITE" id="PS50975">
    <property type="entry name" value="ATP_GRASP"/>
    <property type="match status" value="1"/>
</dbReference>
<dbReference type="Proteomes" id="UP001519343">
    <property type="component" value="Unassembled WGS sequence"/>
</dbReference>
<accession>A0ABS4GU42</accession>
<dbReference type="Gene3D" id="3.30.470.20">
    <property type="entry name" value="ATP-grasp fold, B domain"/>
    <property type="match status" value="1"/>
</dbReference>
<reference evidence="3 4" key="1">
    <citation type="submission" date="2021-03" db="EMBL/GenBank/DDBJ databases">
        <title>Genomic Encyclopedia of Type Strains, Phase IV (KMG-IV): sequencing the most valuable type-strain genomes for metagenomic binning, comparative biology and taxonomic classification.</title>
        <authorList>
            <person name="Goeker M."/>
        </authorList>
    </citation>
    <scope>NUCLEOTIDE SEQUENCE [LARGE SCALE GENOMIC DNA]</scope>
    <source>
        <strain evidence="3 4">DSM 24738</strain>
    </source>
</reference>
<dbReference type="InterPro" id="IPR011761">
    <property type="entry name" value="ATP-grasp"/>
</dbReference>